<feature type="transmembrane region" description="Helical" evidence="1">
    <location>
        <begin position="214"/>
        <end position="234"/>
    </location>
</feature>
<keyword evidence="3" id="KW-0012">Acyltransferase</keyword>
<reference evidence="3 4" key="1">
    <citation type="submission" date="2023-02" db="EMBL/GenBank/DDBJ databases">
        <title>Bacterial whole genome sequence for Curvibacter sp. HBC28.</title>
        <authorList>
            <person name="Le V."/>
            <person name="Ko S.-R."/>
            <person name="Ahn C.-Y."/>
            <person name="Oh H.-M."/>
        </authorList>
    </citation>
    <scope>NUCLEOTIDE SEQUENCE [LARGE SCALE GENOMIC DNA]</scope>
    <source>
        <strain evidence="3 4">HBC28</strain>
    </source>
</reference>
<keyword evidence="3" id="KW-0808">Transferase</keyword>
<dbReference type="PANTHER" id="PTHR23028">
    <property type="entry name" value="ACETYLTRANSFERASE"/>
    <property type="match status" value="1"/>
</dbReference>
<dbReference type="PANTHER" id="PTHR23028:SF53">
    <property type="entry name" value="ACYL_TRANSF_3 DOMAIN-CONTAINING PROTEIN"/>
    <property type="match status" value="1"/>
</dbReference>
<evidence type="ECO:0000313" key="4">
    <source>
        <dbReference type="Proteomes" id="UP001528672"/>
    </source>
</evidence>
<dbReference type="GO" id="GO:0016746">
    <property type="term" value="F:acyltransferase activity"/>
    <property type="evidence" value="ECO:0007669"/>
    <property type="project" value="UniProtKB-KW"/>
</dbReference>
<feature type="transmembrane region" description="Helical" evidence="1">
    <location>
        <begin position="189"/>
        <end position="208"/>
    </location>
</feature>
<feature type="transmembrane region" description="Helical" evidence="1">
    <location>
        <begin position="150"/>
        <end position="169"/>
    </location>
</feature>
<accession>A0ABT5MIY5</accession>
<keyword evidence="4" id="KW-1185">Reference proteome</keyword>
<dbReference type="Proteomes" id="UP001528672">
    <property type="component" value="Unassembled WGS sequence"/>
</dbReference>
<keyword evidence="1" id="KW-1133">Transmembrane helix</keyword>
<feature type="transmembrane region" description="Helical" evidence="1">
    <location>
        <begin position="297"/>
        <end position="318"/>
    </location>
</feature>
<dbReference type="InterPro" id="IPR002656">
    <property type="entry name" value="Acyl_transf_3_dom"/>
</dbReference>
<comment type="caution">
    <text evidence="3">The sequence shown here is derived from an EMBL/GenBank/DDBJ whole genome shotgun (WGS) entry which is preliminary data.</text>
</comment>
<organism evidence="3 4">
    <name type="scientific">Curvibacter microcysteis</name>
    <dbReference type="NCBI Taxonomy" id="3026419"/>
    <lineage>
        <taxon>Bacteria</taxon>
        <taxon>Pseudomonadati</taxon>
        <taxon>Pseudomonadota</taxon>
        <taxon>Betaproteobacteria</taxon>
        <taxon>Burkholderiales</taxon>
        <taxon>Comamonadaceae</taxon>
        <taxon>Curvibacter</taxon>
    </lineage>
</organism>
<sequence>MTSSVANRMPLVDALKGLACVLIVSHHLAFYGPMSDVALPLAPGLISWLYDYGRFAVQVFLVVAGFLTAGQLSRFARSGQRIPVLSLFWQRYLRLAVPYVAALLVALVMAAVLRPWWHHESLPSKPDFWRVLSHVFMLHGWVGHESLSAGVWYVAIDLQLYALAVLVFFVGQKLAGPHEPTDLAGRARLTAWVVSLTTVLMLASLFFFNRDAGFDVTGVYFFGAYALGLMTRWASGRRHPWAWLAALWAVACLALMLEFRERIAVALLTSVVLGCVLLRGAWAWLNHALLSWLGRISYSVFLIHFPVCLAFNAVWAHFFPAQPWLNVMGMVLALMSSLICGHAFYALVEERGSTRLIGLLAARR</sequence>
<evidence type="ECO:0000259" key="2">
    <source>
        <dbReference type="Pfam" id="PF01757"/>
    </source>
</evidence>
<dbReference type="InterPro" id="IPR050879">
    <property type="entry name" value="Acyltransferase_3"/>
</dbReference>
<dbReference type="Pfam" id="PF01757">
    <property type="entry name" value="Acyl_transf_3"/>
    <property type="match status" value="1"/>
</dbReference>
<evidence type="ECO:0000313" key="3">
    <source>
        <dbReference type="EMBL" id="MDD0815101.1"/>
    </source>
</evidence>
<feature type="domain" description="Acyltransferase 3" evidence="2">
    <location>
        <begin position="12"/>
        <end position="341"/>
    </location>
</feature>
<feature type="transmembrane region" description="Helical" evidence="1">
    <location>
        <begin position="324"/>
        <end position="348"/>
    </location>
</feature>
<feature type="transmembrane region" description="Helical" evidence="1">
    <location>
        <begin position="92"/>
        <end position="117"/>
    </location>
</feature>
<feature type="transmembrane region" description="Helical" evidence="1">
    <location>
        <begin position="52"/>
        <end position="72"/>
    </location>
</feature>
<evidence type="ECO:0000256" key="1">
    <source>
        <dbReference type="SAM" id="Phobius"/>
    </source>
</evidence>
<feature type="transmembrane region" description="Helical" evidence="1">
    <location>
        <begin position="241"/>
        <end position="257"/>
    </location>
</feature>
<dbReference type="EMBL" id="JAQSIO010000003">
    <property type="protein sequence ID" value="MDD0815101.1"/>
    <property type="molecule type" value="Genomic_DNA"/>
</dbReference>
<name>A0ABT5MIY5_9BURK</name>
<keyword evidence="1" id="KW-0472">Membrane</keyword>
<keyword evidence="1" id="KW-0812">Transmembrane</keyword>
<proteinExistence type="predicted"/>
<dbReference type="RefSeq" id="WP_273926760.1">
    <property type="nucleotide sequence ID" value="NZ_JAQSIO010000003.1"/>
</dbReference>
<feature type="transmembrane region" description="Helical" evidence="1">
    <location>
        <begin position="263"/>
        <end position="285"/>
    </location>
</feature>
<protein>
    <submittedName>
        <fullName evidence="3">Acyltransferase</fullName>
    </submittedName>
</protein>
<feature type="transmembrane region" description="Helical" evidence="1">
    <location>
        <begin position="12"/>
        <end position="32"/>
    </location>
</feature>
<gene>
    <name evidence="3" type="ORF">PSQ39_10710</name>
</gene>